<dbReference type="PANTHER" id="PTHR30069:SF29">
    <property type="entry name" value="HEMOGLOBIN AND HEMOGLOBIN-HAPTOGLOBIN-BINDING PROTEIN 1-RELATED"/>
    <property type="match status" value="1"/>
</dbReference>
<keyword evidence="3" id="KW-1134">Transmembrane beta strand</keyword>
<accession>A0A840I5I5</accession>
<dbReference type="AlphaFoldDB" id="A0A840I5I5"/>
<protein>
    <submittedName>
        <fullName evidence="10">Outer membrane cobalamin receptor</fullName>
    </submittedName>
</protein>
<keyword evidence="4" id="KW-0812">Transmembrane</keyword>
<sequence>MTPHRSALDQRHRALGASLAALTFLGFQPAYAQDEAPSGDVPALAAPQARKVAAAQTYTAEDFARFKPRTALDMLRQVPGFVIRQAEEEERGLGQASTNVLIDGKRVSTKSNDVVTELTRVPAATVTRIELLDGATLDIPGLSGQVANVVTESGRINGQFAWEPQARPYHTDPLLTRGSLSLSGTLGPVDYTLGLENRSSRSGAGGGTVITSPLGVPVEYRDDVWSTHAEQPRISSRFAIDGPGSSVGNLNFSYGRLYYDYVEYGERTRPDGDDRDRDVVVEQNGYDYEIGGDWEFSLGTGRLKLIGLDRFEHEPFRQTIFTRPLAGALAGDRFVATGDSTERIGRAEYRMRALGGDWQLSGEVAFNALDNVSALYVLGTDGAFEAVPYPEGTGRVEEERYETIVSYGRPLSPSVTLQLAGGAEYSELRQIGNGGQERSFLRPKGSVSLAWKPSAKTDISLRAERAVGQLDFIDFLAQVDLDEENENAGNPDIVPQQSWSFEAEGKRGLGPWGSTTLRVYAESIQDIVDFVPIGEAGESPGNIDHAVIRGAEWASTLQLDPAGLPGMKLDALIVLQDSRLDDPLTGRARPISDERQRLIELNFRHDVPHTDWAWGSDLYYERAAKSYRLTELGRLYEGPVWFALFAENKDVFGLTMRLSVDNILGGRSRWERIVYEERRTGPVAYFEDRDRLIGPIFGFSVSGSF</sequence>
<evidence type="ECO:0000256" key="7">
    <source>
        <dbReference type="ARBA" id="ARBA00023237"/>
    </source>
</evidence>
<evidence type="ECO:0000256" key="4">
    <source>
        <dbReference type="ARBA" id="ARBA00022692"/>
    </source>
</evidence>
<organism evidence="10 11">
    <name type="scientific">Parvularcula dongshanensis</name>
    <dbReference type="NCBI Taxonomy" id="1173995"/>
    <lineage>
        <taxon>Bacteria</taxon>
        <taxon>Pseudomonadati</taxon>
        <taxon>Pseudomonadota</taxon>
        <taxon>Alphaproteobacteria</taxon>
        <taxon>Parvularculales</taxon>
        <taxon>Parvularculaceae</taxon>
        <taxon>Parvularcula</taxon>
    </lineage>
</organism>
<dbReference type="Proteomes" id="UP000563524">
    <property type="component" value="Unassembled WGS sequence"/>
</dbReference>
<keyword evidence="11" id="KW-1185">Reference proteome</keyword>
<comment type="subcellular location">
    <subcellularLocation>
        <location evidence="1">Cell outer membrane</location>
        <topology evidence="1">Multi-pass membrane protein</topology>
    </subcellularLocation>
</comment>
<evidence type="ECO:0000313" key="10">
    <source>
        <dbReference type="EMBL" id="MBB4659585.1"/>
    </source>
</evidence>
<feature type="signal peptide" evidence="8">
    <location>
        <begin position="1"/>
        <end position="32"/>
    </location>
</feature>
<evidence type="ECO:0000256" key="3">
    <source>
        <dbReference type="ARBA" id="ARBA00022452"/>
    </source>
</evidence>
<dbReference type="InterPro" id="IPR039426">
    <property type="entry name" value="TonB-dep_rcpt-like"/>
</dbReference>
<keyword evidence="2" id="KW-0813">Transport</keyword>
<comment type="caution">
    <text evidence="10">The sequence shown here is derived from an EMBL/GenBank/DDBJ whole genome shotgun (WGS) entry which is preliminary data.</text>
</comment>
<keyword evidence="6" id="KW-0472">Membrane</keyword>
<evidence type="ECO:0000256" key="6">
    <source>
        <dbReference type="ARBA" id="ARBA00023136"/>
    </source>
</evidence>
<dbReference type="RefSeq" id="WP_183818323.1">
    <property type="nucleotide sequence ID" value="NZ_JACHOB010000004.1"/>
</dbReference>
<reference evidence="10 11" key="1">
    <citation type="submission" date="2020-08" db="EMBL/GenBank/DDBJ databases">
        <title>Genomic Encyclopedia of Type Strains, Phase IV (KMG-IV): sequencing the most valuable type-strain genomes for metagenomic binning, comparative biology and taxonomic classification.</title>
        <authorList>
            <person name="Goeker M."/>
        </authorList>
    </citation>
    <scope>NUCLEOTIDE SEQUENCE [LARGE SCALE GENOMIC DNA]</scope>
    <source>
        <strain evidence="10 11">DSM 102850</strain>
    </source>
</reference>
<dbReference type="EMBL" id="JACHOB010000004">
    <property type="protein sequence ID" value="MBB4659585.1"/>
    <property type="molecule type" value="Genomic_DNA"/>
</dbReference>
<name>A0A840I5I5_9PROT</name>
<dbReference type="InterPro" id="IPR037066">
    <property type="entry name" value="Plug_dom_sf"/>
</dbReference>
<dbReference type="Gene3D" id="2.40.170.20">
    <property type="entry name" value="TonB-dependent receptor, beta-barrel domain"/>
    <property type="match status" value="1"/>
</dbReference>
<evidence type="ECO:0000256" key="8">
    <source>
        <dbReference type="SAM" id="SignalP"/>
    </source>
</evidence>
<dbReference type="GO" id="GO:0009279">
    <property type="term" value="C:cell outer membrane"/>
    <property type="evidence" value="ECO:0007669"/>
    <property type="project" value="UniProtKB-SubCell"/>
</dbReference>
<keyword evidence="7" id="KW-0998">Cell outer membrane</keyword>
<feature type="domain" description="TonB-dependent receptor plug" evidence="9">
    <location>
        <begin position="53"/>
        <end position="136"/>
    </location>
</feature>
<dbReference type="GO" id="GO:0015344">
    <property type="term" value="F:siderophore uptake transmembrane transporter activity"/>
    <property type="evidence" value="ECO:0007669"/>
    <property type="project" value="TreeGrafter"/>
</dbReference>
<gene>
    <name evidence="10" type="ORF">GGQ59_002122</name>
</gene>
<keyword evidence="5 8" id="KW-0732">Signal</keyword>
<evidence type="ECO:0000256" key="1">
    <source>
        <dbReference type="ARBA" id="ARBA00004571"/>
    </source>
</evidence>
<evidence type="ECO:0000313" key="11">
    <source>
        <dbReference type="Proteomes" id="UP000563524"/>
    </source>
</evidence>
<dbReference type="SUPFAM" id="SSF56935">
    <property type="entry name" value="Porins"/>
    <property type="match status" value="1"/>
</dbReference>
<dbReference type="PANTHER" id="PTHR30069">
    <property type="entry name" value="TONB-DEPENDENT OUTER MEMBRANE RECEPTOR"/>
    <property type="match status" value="1"/>
</dbReference>
<feature type="chain" id="PRO_5032310357" evidence="8">
    <location>
        <begin position="33"/>
        <end position="705"/>
    </location>
</feature>
<dbReference type="GO" id="GO:0044718">
    <property type="term" value="P:siderophore transmembrane transport"/>
    <property type="evidence" value="ECO:0007669"/>
    <property type="project" value="TreeGrafter"/>
</dbReference>
<dbReference type="Pfam" id="PF07715">
    <property type="entry name" value="Plug"/>
    <property type="match status" value="1"/>
</dbReference>
<evidence type="ECO:0000256" key="5">
    <source>
        <dbReference type="ARBA" id="ARBA00022729"/>
    </source>
</evidence>
<keyword evidence="10" id="KW-0675">Receptor</keyword>
<dbReference type="Gene3D" id="2.170.130.10">
    <property type="entry name" value="TonB-dependent receptor, plug domain"/>
    <property type="match status" value="1"/>
</dbReference>
<proteinExistence type="predicted"/>
<dbReference type="InterPro" id="IPR012910">
    <property type="entry name" value="Plug_dom"/>
</dbReference>
<dbReference type="InterPro" id="IPR036942">
    <property type="entry name" value="Beta-barrel_TonB_sf"/>
</dbReference>
<evidence type="ECO:0000259" key="9">
    <source>
        <dbReference type="Pfam" id="PF07715"/>
    </source>
</evidence>
<evidence type="ECO:0000256" key="2">
    <source>
        <dbReference type="ARBA" id="ARBA00022448"/>
    </source>
</evidence>